<sequence>MKNKKSAVGFILVTLLIDFTGFGIIIPVLPSLIESFTGGSTANAAIYAGWLTLSYAVVQFICAPILGGLSDKYGRRPVLLFSLFGLGIDYLFLAFAPSIVWLFVGRIIAGIAGASFTTAQAYIADVSCPEKRAQNFGMVGAAFGVGFIIGPIIGGVFSQYGTEVPFLIAAGLSLVNWLYGYFILPESLAVENRRPFEWKRANPIGSFLNISHYRGILGLLIALFLLYISGHAVQSNWAFYTLEKFKWTEADIGYSLGFVGIVVSIVQGGLIRIIIPKLGQKLSVYVGLMFYIIGFTLFAFATEGWMMYAFMIPYGLAGIAGPAIQGIISNSVPNNSQGEMQGLLTGLMSIGSIIGPWVMSHIFAHYIDKNNPIYFPGAPFILAAVLTFIGLFFCIKSLNRLVLKQN</sequence>
<evidence type="ECO:0000256" key="8">
    <source>
        <dbReference type="SAM" id="Phobius"/>
    </source>
</evidence>
<feature type="transmembrane region" description="Helical" evidence="8">
    <location>
        <begin position="373"/>
        <end position="395"/>
    </location>
</feature>
<dbReference type="RefSeq" id="WP_330146494.1">
    <property type="nucleotide sequence ID" value="NZ_JAZDQU010000002.1"/>
</dbReference>
<evidence type="ECO:0000256" key="2">
    <source>
        <dbReference type="ARBA" id="ARBA00004141"/>
    </source>
</evidence>
<dbReference type="InterPro" id="IPR001958">
    <property type="entry name" value="Tet-R_TetA/multi-R_MdtG-like"/>
</dbReference>
<comment type="function">
    <text evidence="1">Resistance to tetracycline by an active tetracycline efflux. This is an energy-dependent process that decreases the accumulation of the antibiotic in whole cells. This protein functions as a metal-tetracycline/H(+) antiporter.</text>
</comment>
<keyword evidence="4" id="KW-0813">Transport</keyword>
<proteinExistence type="inferred from homology"/>
<keyword evidence="5 8" id="KW-0812">Transmembrane</keyword>
<keyword evidence="11" id="KW-1185">Reference proteome</keyword>
<reference evidence="10 11" key="1">
    <citation type="submission" date="2024-01" db="EMBL/GenBank/DDBJ databases">
        <title>Pedobacter sp. nov., isolated from oil-contaminated soil.</title>
        <authorList>
            <person name="Le N.T.T."/>
        </authorList>
    </citation>
    <scope>NUCLEOTIDE SEQUENCE [LARGE SCALE GENOMIC DNA]</scope>
    <source>
        <strain evidence="10 11">VNH31</strain>
    </source>
</reference>
<feature type="transmembrane region" description="Helical" evidence="8">
    <location>
        <begin position="45"/>
        <end position="66"/>
    </location>
</feature>
<evidence type="ECO:0000256" key="4">
    <source>
        <dbReference type="ARBA" id="ARBA00022448"/>
    </source>
</evidence>
<dbReference type="Proteomes" id="UP001337681">
    <property type="component" value="Unassembled WGS sequence"/>
</dbReference>
<comment type="similarity">
    <text evidence="3">Belongs to the major facilitator superfamily. TCR/Tet family.</text>
</comment>
<feature type="transmembrane region" description="Helical" evidence="8">
    <location>
        <begin position="252"/>
        <end position="275"/>
    </location>
</feature>
<dbReference type="InterPro" id="IPR020846">
    <property type="entry name" value="MFS_dom"/>
</dbReference>
<comment type="subcellular location">
    <subcellularLocation>
        <location evidence="2">Membrane</location>
        <topology evidence="2">Multi-pass membrane protein</topology>
    </subcellularLocation>
</comment>
<feature type="transmembrane region" description="Helical" evidence="8">
    <location>
        <begin position="282"/>
        <end position="301"/>
    </location>
</feature>
<feature type="transmembrane region" description="Helical" evidence="8">
    <location>
        <begin position="136"/>
        <end position="158"/>
    </location>
</feature>
<feature type="transmembrane region" description="Helical" evidence="8">
    <location>
        <begin position="78"/>
        <end position="97"/>
    </location>
</feature>
<dbReference type="InterPro" id="IPR036259">
    <property type="entry name" value="MFS_trans_sf"/>
</dbReference>
<dbReference type="PROSITE" id="PS50850">
    <property type="entry name" value="MFS"/>
    <property type="match status" value="1"/>
</dbReference>
<feature type="domain" description="Major facilitator superfamily (MFS) profile" evidence="9">
    <location>
        <begin position="7"/>
        <end position="402"/>
    </location>
</feature>
<dbReference type="PROSITE" id="PS00216">
    <property type="entry name" value="SUGAR_TRANSPORT_1"/>
    <property type="match status" value="1"/>
</dbReference>
<keyword evidence="6 8" id="KW-1133">Transmembrane helix</keyword>
<feature type="transmembrane region" description="Helical" evidence="8">
    <location>
        <begin position="340"/>
        <end position="367"/>
    </location>
</feature>
<name>A0ABU7H2X0_9SPHI</name>
<evidence type="ECO:0000259" key="9">
    <source>
        <dbReference type="PROSITE" id="PS50850"/>
    </source>
</evidence>
<feature type="transmembrane region" description="Helical" evidence="8">
    <location>
        <begin position="164"/>
        <end position="184"/>
    </location>
</feature>
<feature type="transmembrane region" description="Helical" evidence="8">
    <location>
        <begin position="307"/>
        <end position="328"/>
    </location>
</feature>
<gene>
    <name evidence="10" type="ORF">VRU49_09240</name>
</gene>
<dbReference type="InterPro" id="IPR011701">
    <property type="entry name" value="MFS"/>
</dbReference>
<keyword evidence="7 8" id="KW-0472">Membrane</keyword>
<evidence type="ECO:0000256" key="3">
    <source>
        <dbReference type="ARBA" id="ARBA00007520"/>
    </source>
</evidence>
<dbReference type="CDD" id="cd17388">
    <property type="entry name" value="MFS_TetA"/>
    <property type="match status" value="1"/>
</dbReference>
<evidence type="ECO:0000313" key="10">
    <source>
        <dbReference type="EMBL" id="MEE1885599.1"/>
    </source>
</evidence>
<evidence type="ECO:0000256" key="7">
    <source>
        <dbReference type="ARBA" id="ARBA00023136"/>
    </source>
</evidence>
<dbReference type="EMBL" id="JAZDQU010000002">
    <property type="protein sequence ID" value="MEE1885599.1"/>
    <property type="molecule type" value="Genomic_DNA"/>
</dbReference>
<comment type="caution">
    <text evidence="10">The sequence shown here is derived from an EMBL/GenBank/DDBJ whole genome shotgun (WGS) entry which is preliminary data.</text>
</comment>
<evidence type="ECO:0000256" key="6">
    <source>
        <dbReference type="ARBA" id="ARBA00022989"/>
    </source>
</evidence>
<dbReference type="PRINTS" id="PR01035">
    <property type="entry name" value="TCRTETA"/>
</dbReference>
<feature type="transmembrane region" description="Helical" evidence="8">
    <location>
        <begin position="7"/>
        <end position="33"/>
    </location>
</feature>
<evidence type="ECO:0000256" key="1">
    <source>
        <dbReference type="ARBA" id="ARBA00003279"/>
    </source>
</evidence>
<dbReference type="PANTHER" id="PTHR23504:SF15">
    <property type="entry name" value="MAJOR FACILITATOR SUPERFAMILY (MFS) PROFILE DOMAIN-CONTAINING PROTEIN"/>
    <property type="match status" value="1"/>
</dbReference>
<feature type="transmembrane region" description="Helical" evidence="8">
    <location>
        <begin position="216"/>
        <end position="240"/>
    </location>
</feature>
<feature type="transmembrane region" description="Helical" evidence="8">
    <location>
        <begin position="103"/>
        <end position="124"/>
    </location>
</feature>
<dbReference type="InterPro" id="IPR005829">
    <property type="entry name" value="Sugar_transporter_CS"/>
</dbReference>
<dbReference type="PANTHER" id="PTHR23504">
    <property type="entry name" value="MAJOR FACILITATOR SUPERFAMILY DOMAIN-CONTAINING PROTEIN 10"/>
    <property type="match status" value="1"/>
</dbReference>
<accession>A0ABU7H2X0</accession>
<dbReference type="Pfam" id="PF07690">
    <property type="entry name" value="MFS_1"/>
    <property type="match status" value="1"/>
</dbReference>
<evidence type="ECO:0000313" key="11">
    <source>
        <dbReference type="Proteomes" id="UP001337681"/>
    </source>
</evidence>
<dbReference type="SUPFAM" id="SSF103473">
    <property type="entry name" value="MFS general substrate transporter"/>
    <property type="match status" value="1"/>
</dbReference>
<protein>
    <submittedName>
        <fullName evidence="10">TCR/Tet family MFS transporter</fullName>
    </submittedName>
</protein>
<evidence type="ECO:0000256" key="5">
    <source>
        <dbReference type="ARBA" id="ARBA00022692"/>
    </source>
</evidence>
<organism evidence="10 11">
    <name type="scientific">Pedobacter flavus</name>
    <dbReference type="NCBI Taxonomy" id="3113906"/>
    <lineage>
        <taxon>Bacteria</taxon>
        <taxon>Pseudomonadati</taxon>
        <taxon>Bacteroidota</taxon>
        <taxon>Sphingobacteriia</taxon>
        <taxon>Sphingobacteriales</taxon>
        <taxon>Sphingobacteriaceae</taxon>
        <taxon>Pedobacter</taxon>
    </lineage>
</organism>
<dbReference type="Gene3D" id="1.20.1250.20">
    <property type="entry name" value="MFS general substrate transporter like domains"/>
    <property type="match status" value="1"/>
</dbReference>